<keyword evidence="10 17" id="KW-0851">Voltage-gated channel</keyword>
<reference evidence="20 21" key="1">
    <citation type="submission" date="2019-01" db="EMBL/GenBank/DDBJ databases">
        <title>A chromosome-scale genome assembly of the yellow perch, Perca flavescens.</title>
        <authorList>
            <person name="Feron R."/>
            <person name="Morvezen R."/>
            <person name="Bestin A."/>
            <person name="Haffray P."/>
            <person name="Klopp C."/>
            <person name="Zahm M."/>
            <person name="Cabau C."/>
            <person name="Roques C."/>
            <person name="Donnadieu C."/>
            <person name="Bouchez O."/>
            <person name="Christie M."/>
            <person name="Larson W."/>
            <person name="Guiguen Y."/>
        </authorList>
    </citation>
    <scope>NUCLEOTIDE SEQUENCE [LARGE SCALE GENOMIC DNA]</scope>
    <source>
        <strain evidence="20">YP-PL-M2</strain>
        <tissue evidence="20">Blood</tissue>
    </source>
</reference>
<keyword evidence="14" id="KW-1015">Disulfide bond</keyword>
<dbReference type="Pfam" id="PF16905">
    <property type="entry name" value="GPHH"/>
    <property type="match status" value="1"/>
</dbReference>
<keyword evidence="11 18" id="KW-1133">Transmembrane helix</keyword>
<evidence type="ECO:0000259" key="19">
    <source>
        <dbReference type="PROSITE" id="PS50222"/>
    </source>
</evidence>
<keyword evidence="13 18" id="KW-0472">Membrane</keyword>
<organism evidence="20 21">
    <name type="scientific">Perca flavescens</name>
    <name type="common">American yellow perch</name>
    <name type="synonym">Morone flavescens</name>
    <dbReference type="NCBI Taxonomy" id="8167"/>
    <lineage>
        <taxon>Eukaryota</taxon>
        <taxon>Metazoa</taxon>
        <taxon>Chordata</taxon>
        <taxon>Craniata</taxon>
        <taxon>Vertebrata</taxon>
        <taxon>Euteleostomi</taxon>
        <taxon>Actinopterygii</taxon>
        <taxon>Neopterygii</taxon>
        <taxon>Teleostei</taxon>
        <taxon>Neoteleostei</taxon>
        <taxon>Acanthomorphata</taxon>
        <taxon>Eupercaria</taxon>
        <taxon>Perciformes</taxon>
        <taxon>Percoidei</taxon>
        <taxon>Percidae</taxon>
        <taxon>Percinae</taxon>
        <taxon>Perca</taxon>
    </lineage>
</organism>
<dbReference type="Pfam" id="PF08763">
    <property type="entry name" value="Ca_chan_IQ"/>
    <property type="match status" value="1"/>
</dbReference>
<evidence type="ECO:0000256" key="10">
    <source>
        <dbReference type="ARBA" id="ARBA00022882"/>
    </source>
</evidence>
<dbReference type="Pfam" id="PF00520">
    <property type="entry name" value="Ion_trans"/>
    <property type="match status" value="1"/>
</dbReference>
<evidence type="ECO:0000256" key="18">
    <source>
        <dbReference type="SAM" id="Phobius"/>
    </source>
</evidence>
<protein>
    <recommendedName>
        <fullName evidence="19">EF-hand domain-containing protein</fullName>
    </recommendedName>
</protein>
<evidence type="ECO:0000256" key="9">
    <source>
        <dbReference type="ARBA" id="ARBA00022837"/>
    </source>
</evidence>
<dbReference type="PRINTS" id="PR00167">
    <property type="entry name" value="CACHANNEL"/>
</dbReference>
<evidence type="ECO:0000256" key="5">
    <source>
        <dbReference type="ARBA" id="ARBA00022673"/>
    </source>
</evidence>
<keyword evidence="16" id="KW-0407">Ion channel</keyword>
<keyword evidence="21" id="KW-1185">Reference proteome</keyword>
<dbReference type="Proteomes" id="UP000295070">
    <property type="component" value="Chromosome 4"/>
</dbReference>
<keyword evidence="7" id="KW-0479">Metal-binding</keyword>
<dbReference type="PANTHER" id="PTHR45628">
    <property type="entry name" value="VOLTAGE-DEPENDENT CALCIUM CHANNEL TYPE A SUBUNIT ALPHA-1"/>
    <property type="match status" value="1"/>
</dbReference>
<proteinExistence type="inferred from homology"/>
<evidence type="ECO:0000256" key="16">
    <source>
        <dbReference type="ARBA" id="ARBA00023303"/>
    </source>
</evidence>
<keyword evidence="4 17" id="KW-0109">Calcium transport</keyword>
<comment type="similarity">
    <text evidence="17">Belongs to the calcium channel alpha-1 subunit (TC 1.A.1.11) family.</text>
</comment>
<keyword evidence="9 17" id="KW-0106">Calcium</keyword>
<dbReference type="Gene3D" id="1.10.287.70">
    <property type="match status" value="1"/>
</dbReference>
<dbReference type="AlphaFoldDB" id="A0A484DH23"/>
<feature type="transmembrane region" description="Helical" evidence="18">
    <location>
        <begin position="165"/>
        <end position="189"/>
    </location>
</feature>
<dbReference type="Gene3D" id="6.10.250.2180">
    <property type="match status" value="1"/>
</dbReference>
<dbReference type="PROSITE" id="PS50222">
    <property type="entry name" value="EF_HAND_2"/>
    <property type="match status" value="1"/>
</dbReference>
<keyword evidence="6 18" id="KW-0812">Transmembrane</keyword>
<comment type="caution">
    <text evidence="20">The sequence shown here is derived from an EMBL/GenBank/DDBJ whole genome shotgun (WGS) entry which is preliminary data.</text>
</comment>
<evidence type="ECO:0000256" key="1">
    <source>
        <dbReference type="ARBA" id="ARBA00004141"/>
    </source>
</evidence>
<dbReference type="EMBL" id="SCKG01000004">
    <property type="protein sequence ID" value="TDH14505.1"/>
    <property type="molecule type" value="Genomic_DNA"/>
</dbReference>
<dbReference type="InterPro" id="IPR050599">
    <property type="entry name" value="VDCC_alpha-1_subunit"/>
</dbReference>
<gene>
    <name evidence="20" type="ORF">EPR50_G00044670</name>
</gene>
<sequence length="459" mass="52087">MLSVPQAALASSGGLYCLHVLQAVDPMQAIASSENMSVSVTFFRLFRVMRLVKLLNRSEGIRNLLWTFIKSLQALPYVALLILMLFFIYAVVGMQIFGKIALVDGTYVNRNNNFQTFLQAVLLLFRCATGEAWHEVMLACMYGKKCDPKSDYLPGEEYTCGSNFAIIYFMSFYMLCAFLIINLFVAVIMDNFDYLTRDWSILGPQHLDEFKKIWAEYDPEATGRIKHLDVVTLLRRIPPPLGFGKFCPHRIACKRLVSMNMPLNSDGTVTFNATLFALVRTALKIKTEGNFEQANEELRGIIKKIWKRTSMKLLDQVIPPIGDDEVTVGKFYATFLIQDYFRKLKKRQEEYYGFRPTKKSATHEIQAGLRNIEEEGVPELHRAISGDLVTEEEIDRAIDEAGESIYRRQGSLFGNHSDPFSVESEIADATQAASQRPLQMAEGVNNNITNSHASHSLYQ</sequence>
<dbReference type="InterPro" id="IPR005821">
    <property type="entry name" value="Ion_trans_dom"/>
</dbReference>
<evidence type="ECO:0000256" key="8">
    <source>
        <dbReference type="ARBA" id="ARBA00022737"/>
    </source>
</evidence>
<feature type="transmembrane region" description="Helical" evidence="18">
    <location>
        <begin position="77"/>
        <end position="97"/>
    </location>
</feature>
<keyword evidence="3" id="KW-0597">Phosphoprotein</keyword>
<evidence type="ECO:0000256" key="12">
    <source>
        <dbReference type="ARBA" id="ARBA00023065"/>
    </source>
</evidence>
<keyword evidence="5 17" id="KW-0107">Calcium channel</keyword>
<keyword evidence="2" id="KW-0813">Transport</keyword>
<dbReference type="InterPro" id="IPR031649">
    <property type="entry name" value="GPHH_dom"/>
</dbReference>
<dbReference type="FunFam" id="1.10.287.70:FF:000009">
    <property type="entry name" value="Voltage-dependent L-type calcium channel subunit alpha"/>
    <property type="match status" value="1"/>
</dbReference>
<evidence type="ECO:0000313" key="20">
    <source>
        <dbReference type="EMBL" id="TDH14505.1"/>
    </source>
</evidence>
<keyword evidence="8" id="KW-0677">Repeat</keyword>
<keyword evidence="12" id="KW-0406">Ion transport</keyword>
<evidence type="ECO:0000256" key="13">
    <source>
        <dbReference type="ARBA" id="ARBA00023136"/>
    </source>
</evidence>
<dbReference type="STRING" id="8167.A0A484DH23"/>
<name>A0A484DH23_PERFV</name>
<dbReference type="InterPro" id="IPR002077">
    <property type="entry name" value="VDCCAlpha1"/>
</dbReference>
<evidence type="ECO:0000256" key="11">
    <source>
        <dbReference type="ARBA" id="ARBA00022989"/>
    </source>
</evidence>
<dbReference type="InterPro" id="IPR002048">
    <property type="entry name" value="EF_hand_dom"/>
</dbReference>
<dbReference type="GO" id="GO:0005891">
    <property type="term" value="C:voltage-gated calcium channel complex"/>
    <property type="evidence" value="ECO:0007669"/>
    <property type="project" value="InterPro"/>
</dbReference>
<comment type="subcellular location">
    <subcellularLocation>
        <location evidence="1 17">Membrane</location>
        <topology evidence="1 17">Multi-pass membrane protein</topology>
    </subcellularLocation>
</comment>
<dbReference type="InterPro" id="IPR014873">
    <property type="entry name" value="VDCC_a1su_IQ"/>
</dbReference>
<evidence type="ECO:0000256" key="6">
    <source>
        <dbReference type="ARBA" id="ARBA00022692"/>
    </source>
</evidence>
<dbReference type="GO" id="GO:0005245">
    <property type="term" value="F:voltage-gated calcium channel activity"/>
    <property type="evidence" value="ECO:0007669"/>
    <property type="project" value="InterPro"/>
</dbReference>
<dbReference type="SUPFAM" id="SSF81324">
    <property type="entry name" value="Voltage-gated potassium channels"/>
    <property type="match status" value="1"/>
</dbReference>
<evidence type="ECO:0000256" key="14">
    <source>
        <dbReference type="ARBA" id="ARBA00023157"/>
    </source>
</evidence>
<evidence type="ECO:0000256" key="3">
    <source>
        <dbReference type="ARBA" id="ARBA00022553"/>
    </source>
</evidence>
<evidence type="ECO:0000313" key="21">
    <source>
        <dbReference type="Proteomes" id="UP000295070"/>
    </source>
</evidence>
<evidence type="ECO:0000256" key="17">
    <source>
        <dbReference type="RuleBase" id="RU003808"/>
    </source>
</evidence>
<dbReference type="GO" id="GO:0005509">
    <property type="term" value="F:calcium ion binding"/>
    <property type="evidence" value="ECO:0007669"/>
    <property type="project" value="InterPro"/>
</dbReference>
<keyword evidence="15" id="KW-0325">Glycoprotein</keyword>
<evidence type="ECO:0000256" key="2">
    <source>
        <dbReference type="ARBA" id="ARBA00022448"/>
    </source>
</evidence>
<evidence type="ECO:0000256" key="15">
    <source>
        <dbReference type="ARBA" id="ARBA00023180"/>
    </source>
</evidence>
<dbReference type="SMART" id="SM01062">
    <property type="entry name" value="Ca_chan_IQ"/>
    <property type="match status" value="1"/>
</dbReference>
<accession>A0A484DH23</accession>
<feature type="domain" description="EF-hand" evidence="19">
    <location>
        <begin position="205"/>
        <end position="240"/>
    </location>
</feature>
<evidence type="ECO:0000256" key="4">
    <source>
        <dbReference type="ARBA" id="ARBA00022568"/>
    </source>
</evidence>
<evidence type="ECO:0000256" key="7">
    <source>
        <dbReference type="ARBA" id="ARBA00022723"/>
    </source>
</evidence>
<dbReference type="FunFam" id="1.10.238.10:FF:000063">
    <property type="entry name" value="Voltage-dependent N-type calcium channel subunit alpha"/>
    <property type="match status" value="1"/>
</dbReference>
<dbReference type="PANTHER" id="PTHR45628:SF9">
    <property type="entry name" value="VOLTAGE-DEPENDENT L-TYPE CALCIUM CHANNEL SUBUNIT ALPHA-1S"/>
    <property type="match status" value="1"/>
</dbReference>